<feature type="transmembrane region" description="Helical" evidence="1">
    <location>
        <begin position="187"/>
        <end position="205"/>
    </location>
</feature>
<reference evidence="2 3" key="1">
    <citation type="submission" date="2023-03" db="EMBL/GenBank/DDBJ databases">
        <title>Bacillus Genome Sequencing.</title>
        <authorList>
            <person name="Dunlap C."/>
        </authorList>
    </citation>
    <scope>NUCLEOTIDE SEQUENCE [LARGE SCALE GENOMIC DNA]</scope>
    <source>
        <strain evidence="2 3">NRS-38</strain>
    </source>
</reference>
<feature type="transmembrane region" description="Helical" evidence="1">
    <location>
        <begin position="101"/>
        <end position="122"/>
    </location>
</feature>
<feature type="transmembrane region" description="Helical" evidence="1">
    <location>
        <begin position="30"/>
        <end position="47"/>
    </location>
</feature>
<keyword evidence="1" id="KW-1133">Transmembrane helix</keyword>
<organism evidence="2 3">
    <name type="scientific">Anoxybacteroides rupiense</name>
    <dbReference type="NCBI Taxonomy" id="311460"/>
    <lineage>
        <taxon>Bacteria</taxon>
        <taxon>Bacillati</taxon>
        <taxon>Bacillota</taxon>
        <taxon>Bacilli</taxon>
        <taxon>Bacillales</taxon>
        <taxon>Anoxybacillaceae</taxon>
        <taxon>Anoxybacteroides</taxon>
    </lineage>
</organism>
<dbReference type="Proteomes" id="UP001339962">
    <property type="component" value="Unassembled WGS sequence"/>
</dbReference>
<dbReference type="AlphaFoldDB" id="A0ABD5IWM2"/>
<dbReference type="PIRSF" id="PIRSF037259">
    <property type="entry name" value="EcsB_ABC"/>
    <property type="match status" value="1"/>
</dbReference>
<feature type="transmembrane region" description="Helical" evidence="1">
    <location>
        <begin position="375"/>
        <end position="394"/>
    </location>
</feature>
<feature type="transmembrane region" description="Helical" evidence="1">
    <location>
        <begin position="59"/>
        <end position="80"/>
    </location>
</feature>
<protein>
    <submittedName>
        <fullName evidence="2">ABC transporter permease</fullName>
    </submittedName>
</protein>
<feature type="transmembrane region" description="Helical" evidence="1">
    <location>
        <begin position="306"/>
        <end position="325"/>
    </location>
</feature>
<sequence>MLDSRLLWKQRFVRYGSERRRYLRYMLNDHLLFVVLIGLGAGAFAYQRWLQTLTSSFPYAMVEAVVLSMFLTYGSVRTFFREADLVFLLPAEAKLTPYLRRAFVFSWGMQASLLSLAVLALAPLHLEFSALSIWLLWIILLSLKGWNMWIGWKEQSFATTGARSFGYGTRLLFNMVFLYFLLKNVSILFWGMLLLIMAALSFYFMQTTKRKGLNWEHLILQEEKAQLSFYRLANIFTDVPHLKERAKRRKWMDFVLSFVPYRQEQAFRYLYLRTFLRAGDYLGLYIRLTCISCLVLYIVPPIYGKIIAALFFLYATGFQLLRLQQHHRSNIFYKLYPLSDQLKKKTVLQLLFWLLLGQNIVFALFMLVFGYVVHGLLLLFIGLVFSYWLLFFYFNRRRRVNR</sequence>
<proteinExistence type="predicted"/>
<keyword evidence="1" id="KW-0472">Membrane</keyword>
<evidence type="ECO:0000256" key="1">
    <source>
        <dbReference type="SAM" id="Phobius"/>
    </source>
</evidence>
<dbReference type="Pfam" id="PF05975">
    <property type="entry name" value="EcsB"/>
    <property type="match status" value="1"/>
</dbReference>
<dbReference type="InterPro" id="IPR010288">
    <property type="entry name" value="EcsB_ABC"/>
</dbReference>
<name>A0ABD5IWM2_9BACL</name>
<feature type="transmembrane region" description="Helical" evidence="1">
    <location>
        <begin position="128"/>
        <end position="152"/>
    </location>
</feature>
<keyword evidence="1" id="KW-0812">Transmembrane</keyword>
<accession>A0ABD5IWM2</accession>
<feature type="transmembrane region" description="Helical" evidence="1">
    <location>
        <begin position="281"/>
        <end position="300"/>
    </location>
</feature>
<dbReference type="RefSeq" id="WP_328218038.1">
    <property type="nucleotide sequence ID" value="NZ_JARTLI010000012.1"/>
</dbReference>
<evidence type="ECO:0000313" key="3">
    <source>
        <dbReference type="Proteomes" id="UP001339962"/>
    </source>
</evidence>
<dbReference type="EMBL" id="JARTLI010000012">
    <property type="protein sequence ID" value="MED5051781.1"/>
    <property type="molecule type" value="Genomic_DNA"/>
</dbReference>
<comment type="caution">
    <text evidence="2">The sequence shown here is derived from an EMBL/GenBank/DDBJ whole genome shotgun (WGS) entry which is preliminary data.</text>
</comment>
<feature type="transmembrane region" description="Helical" evidence="1">
    <location>
        <begin position="164"/>
        <end position="181"/>
    </location>
</feature>
<feature type="transmembrane region" description="Helical" evidence="1">
    <location>
        <begin position="346"/>
        <end position="369"/>
    </location>
</feature>
<evidence type="ECO:0000313" key="2">
    <source>
        <dbReference type="EMBL" id="MED5051781.1"/>
    </source>
</evidence>
<gene>
    <name evidence="2" type="ORF">P9850_07915</name>
</gene>